<dbReference type="RefSeq" id="WP_330170665.1">
    <property type="nucleotide sequence ID" value="NZ_CP137080.1"/>
</dbReference>
<dbReference type="Gene3D" id="2.30.130.40">
    <property type="entry name" value="LON domain-like"/>
    <property type="match status" value="1"/>
</dbReference>
<dbReference type="SUPFAM" id="SSF88697">
    <property type="entry name" value="PUA domain-like"/>
    <property type="match status" value="1"/>
</dbReference>
<protein>
    <submittedName>
        <fullName evidence="2">LON peptidase substrate-binding domain-containing protein</fullName>
    </submittedName>
</protein>
<evidence type="ECO:0000313" key="3">
    <source>
        <dbReference type="Proteomes" id="UP001329313"/>
    </source>
</evidence>
<evidence type="ECO:0000313" key="2">
    <source>
        <dbReference type="EMBL" id="WOQ69542.1"/>
    </source>
</evidence>
<dbReference type="KEGG" id="mliy:RYJ27_12730"/>
<proteinExistence type="predicted"/>
<keyword evidence="3" id="KW-1185">Reference proteome</keyword>
<reference evidence="2 3" key="1">
    <citation type="submission" date="2023-10" db="EMBL/GenBank/DDBJ databases">
        <title>Y20.</title>
        <authorList>
            <person name="Zhang G."/>
            <person name="Ding Y."/>
        </authorList>
    </citation>
    <scope>NUCLEOTIDE SEQUENCE [LARGE SCALE GENOMIC DNA]</scope>
    <source>
        <strain evidence="2 3">Y20</strain>
    </source>
</reference>
<sequence length="212" mass="23328">MPVLPMFPLGSALLPGMPLPLRIFEPRYRRLFDDVSAADGAFGVVLIERGGEVGGGDQRFTRGTMAHIRGHRDVGESILLAAVGGDRFDVVGWEDDDPYPRARVREVPALAWDEDLRAERDAAERDVRRLLVTATEFVDVPWSPDEELSDDPVLSLWQLAGIAPIGTLDRYGILASDDLATVVSRLRTAVSDADELMRLTTAPLEVDDEGYD</sequence>
<dbReference type="InterPro" id="IPR015947">
    <property type="entry name" value="PUA-like_sf"/>
</dbReference>
<dbReference type="Pfam" id="PF02190">
    <property type="entry name" value="LON_substr_bdg"/>
    <property type="match status" value="1"/>
</dbReference>
<dbReference type="PROSITE" id="PS51787">
    <property type="entry name" value="LON_N"/>
    <property type="match status" value="1"/>
</dbReference>
<gene>
    <name evidence="2" type="ORF">RYJ27_12730</name>
</gene>
<dbReference type="Proteomes" id="UP001329313">
    <property type="component" value="Chromosome"/>
</dbReference>
<dbReference type="AlphaFoldDB" id="A0AAU0MIC1"/>
<dbReference type="InterPro" id="IPR046336">
    <property type="entry name" value="Lon_prtase_N_sf"/>
</dbReference>
<dbReference type="PANTHER" id="PTHR46732:SF8">
    <property type="entry name" value="ATP-DEPENDENT PROTEASE LA (LON) DOMAIN PROTEIN"/>
    <property type="match status" value="1"/>
</dbReference>
<feature type="domain" description="Lon N-terminal" evidence="1">
    <location>
        <begin position="1"/>
        <end position="194"/>
    </location>
</feature>
<organism evidence="2 3">
    <name type="scientific">Microbacterium limosum</name>
    <dbReference type="NCBI Taxonomy" id="3079935"/>
    <lineage>
        <taxon>Bacteria</taxon>
        <taxon>Bacillati</taxon>
        <taxon>Actinomycetota</taxon>
        <taxon>Actinomycetes</taxon>
        <taxon>Micrococcales</taxon>
        <taxon>Microbacteriaceae</taxon>
        <taxon>Microbacterium</taxon>
    </lineage>
</organism>
<dbReference type="EMBL" id="CP137080">
    <property type="protein sequence ID" value="WOQ69542.1"/>
    <property type="molecule type" value="Genomic_DNA"/>
</dbReference>
<dbReference type="SMART" id="SM00464">
    <property type="entry name" value="LON"/>
    <property type="match status" value="1"/>
</dbReference>
<name>A0AAU0MIC1_9MICO</name>
<dbReference type="PANTHER" id="PTHR46732">
    <property type="entry name" value="ATP-DEPENDENT PROTEASE LA (LON) DOMAIN PROTEIN"/>
    <property type="match status" value="1"/>
</dbReference>
<dbReference type="InterPro" id="IPR003111">
    <property type="entry name" value="Lon_prtase_N"/>
</dbReference>
<accession>A0AAU0MIC1</accession>
<evidence type="ECO:0000259" key="1">
    <source>
        <dbReference type="PROSITE" id="PS51787"/>
    </source>
</evidence>